<evidence type="ECO:0000256" key="1">
    <source>
        <dbReference type="SAM" id="Phobius"/>
    </source>
</evidence>
<keyword evidence="1" id="KW-0472">Membrane</keyword>
<proteinExistence type="predicted"/>
<keyword evidence="1" id="KW-1133">Transmembrane helix</keyword>
<keyword evidence="1" id="KW-0812">Transmembrane</keyword>
<comment type="caution">
    <text evidence="2">The sequence shown here is derived from an EMBL/GenBank/DDBJ whole genome shotgun (WGS) entry which is preliminary data.</text>
</comment>
<sequence length="166" mass="19604">MDLRIYIKALNIGKNHIFMLILPFIISILFILSYIYLKTYILQIFWGDTNLQYKIASIKKAPTKITFISVNEIVKIIDAIYPAKTDNNPQYNQIKQPKNLVKKQQNLPNYKISFIYIGVNKKYVLINGKLFTEGDFISNQEKIIKIEKDRILLEGEWGKRWIYIIK</sequence>
<dbReference type="AlphaFoldDB" id="A0A3M0BLS0"/>
<gene>
    <name evidence="2" type="ORF">CLV39_0150</name>
</gene>
<accession>A0A3M0BLS0</accession>
<dbReference type="OrthoDB" id="9816007at2"/>
<keyword evidence="3" id="KW-1185">Reference proteome</keyword>
<feature type="transmembrane region" description="Helical" evidence="1">
    <location>
        <begin position="16"/>
        <end position="37"/>
    </location>
</feature>
<evidence type="ECO:0000313" key="2">
    <source>
        <dbReference type="EMBL" id="RMA97536.1"/>
    </source>
</evidence>
<reference evidence="2 3" key="1">
    <citation type="submission" date="2018-10" db="EMBL/GenBank/DDBJ databases">
        <title>Genomic Encyclopedia of Archaeal and Bacterial Type Strains, Phase II (KMG-II): from individual species to whole genera.</title>
        <authorList>
            <person name="Goeker M."/>
        </authorList>
    </citation>
    <scope>NUCLEOTIDE SEQUENCE [LARGE SCALE GENOMIC DNA]</scope>
    <source>
        <strain evidence="2 3">VM1</strain>
    </source>
</reference>
<protein>
    <submittedName>
        <fullName evidence="2">Uncharacterized protein</fullName>
    </submittedName>
</protein>
<evidence type="ECO:0000313" key="3">
    <source>
        <dbReference type="Proteomes" id="UP000280842"/>
    </source>
</evidence>
<name>A0A3M0BLS0_9AQUI</name>
<organism evidence="2 3">
    <name type="scientific">Hydrogenothermus marinus</name>
    <dbReference type="NCBI Taxonomy" id="133270"/>
    <lineage>
        <taxon>Bacteria</taxon>
        <taxon>Pseudomonadati</taxon>
        <taxon>Aquificota</taxon>
        <taxon>Aquificia</taxon>
        <taxon>Aquificales</taxon>
        <taxon>Hydrogenothermaceae</taxon>
        <taxon>Hydrogenothermus</taxon>
    </lineage>
</organism>
<dbReference type="EMBL" id="REFO01000010">
    <property type="protein sequence ID" value="RMA97536.1"/>
    <property type="molecule type" value="Genomic_DNA"/>
</dbReference>
<dbReference type="Proteomes" id="UP000280842">
    <property type="component" value="Unassembled WGS sequence"/>
</dbReference>
<dbReference type="RefSeq" id="WP_121922313.1">
    <property type="nucleotide sequence ID" value="NZ_REFO01000010.1"/>
</dbReference>